<comment type="caution">
    <text evidence="1">The sequence shown here is derived from an EMBL/GenBank/DDBJ whole genome shotgun (WGS) entry which is preliminary data.</text>
</comment>
<dbReference type="SUPFAM" id="SSF159501">
    <property type="entry name" value="EreA/ChaN-like"/>
    <property type="match status" value="1"/>
</dbReference>
<dbReference type="AlphaFoldDB" id="A0A402A951"/>
<evidence type="ECO:0000313" key="1">
    <source>
        <dbReference type="EMBL" id="GCE15471.1"/>
    </source>
</evidence>
<sequence length="435" mass="48501">MTHAAGVYATLDEWIAHEAIPCSLDSRLDFNAAVDTMIGTLDDSVTLLGFGEALHGGKELLLLRNQLFQRLVEAHGYSAIAIESSFPQGPIVNDYVLGHGPASYEAVQDAGFSHGFGKFEANRELVEWMRHYNADPAHQRKLHFYGFDSPTDMITDSPRQTLHFVLDYLSSVDEVLGQEYRHRIDPLLGQDAAWENPAATFDPTQSIGRSQEATTLRIETEELISELHVRRPELVAKSDGRRYREAVHYAVIARQLLNYHAALAQPSEKRQAILLGIRAAMMAENLAYIASREQGRGNILIFAHNSHLKRGKVQWQWGNETVIWWPVGSHLHELFGRRYAVIGSAVGSSPVHGIGQPEAGTLEARLTSVPGPVRFIPTHQALPVENLASLPLRSGSKKNRSYTEPLNAQSFTDFDWFAALDTTAYSPEGWPYLKD</sequence>
<accession>A0A402A951</accession>
<keyword evidence="2" id="KW-1185">Reference proteome</keyword>
<dbReference type="OrthoDB" id="9810066at2"/>
<dbReference type="RefSeq" id="WP_126582928.1">
    <property type="nucleotide sequence ID" value="NZ_BIFR01000002.1"/>
</dbReference>
<dbReference type="Gene3D" id="3.40.1660.10">
    <property type="entry name" value="EreA-like (biosynthetic domain)"/>
    <property type="match status" value="1"/>
</dbReference>
<protein>
    <recommendedName>
        <fullName evidence="3">Erythromycin esterase</fullName>
    </recommendedName>
</protein>
<dbReference type="PANTHER" id="PTHR31299">
    <property type="entry name" value="ESTERASE, PUTATIVE (AFU_ORTHOLOGUE AFUA_1G05850)-RELATED"/>
    <property type="match status" value="1"/>
</dbReference>
<evidence type="ECO:0000313" key="2">
    <source>
        <dbReference type="Proteomes" id="UP000287352"/>
    </source>
</evidence>
<dbReference type="InterPro" id="IPR007815">
    <property type="entry name" value="Emycin_Estase"/>
</dbReference>
<dbReference type="GO" id="GO:0046677">
    <property type="term" value="P:response to antibiotic"/>
    <property type="evidence" value="ECO:0007669"/>
    <property type="project" value="InterPro"/>
</dbReference>
<dbReference type="Proteomes" id="UP000287352">
    <property type="component" value="Unassembled WGS sequence"/>
</dbReference>
<gene>
    <name evidence="1" type="ORF">KTT_53300</name>
</gene>
<dbReference type="Gene3D" id="3.30.1870.10">
    <property type="entry name" value="EreA-like, domain 2"/>
    <property type="match status" value="1"/>
</dbReference>
<evidence type="ECO:0008006" key="3">
    <source>
        <dbReference type="Google" id="ProtNLM"/>
    </source>
</evidence>
<dbReference type="EMBL" id="BIFR01000002">
    <property type="protein sequence ID" value="GCE15471.1"/>
    <property type="molecule type" value="Genomic_DNA"/>
</dbReference>
<dbReference type="CDD" id="cd14728">
    <property type="entry name" value="Ere-like"/>
    <property type="match status" value="1"/>
</dbReference>
<dbReference type="InterPro" id="IPR052036">
    <property type="entry name" value="Hydrolase/PRTase-associated"/>
</dbReference>
<proteinExistence type="predicted"/>
<dbReference type="Pfam" id="PF05139">
    <property type="entry name" value="Erythro_esteras"/>
    <property type="match status" value="1"/>
</dbReference>
<organism evidence="1 2">
    <name type="scientific">Tengunoibacter tsumagoiensis</name>
    <dbReference type="NCBI Taxonomy" id="2014871"/>
    <lineage>
        <taxon>Bacteria</taxon>
        <taxon>Bacillati</taxon>
        <taxon>Chloroflexota</taxon>
        <taxon>Ktedonobacteria</taxon>
        <taxon>Ktedonobacterales</taxon>
        <taxon>Dictyobacteraceae</taxon>
        <taxon>Tengunoibacter</taxon>
    </lineage>
</organism>
<name>A0A402A951_9CHLR</name>
<reference evidence="2" key="1">
    <citation type="submission" date="2018-12" db="EMBL/GenBank/DDBJ databases">
        <title>Tengunoibacter tsumagoiensis gen. nov., sp. nov., Dictyobacter kobayashii sp. nov., D. alpinus sp. nov., and D. joshuensis sp. nov. and description of Dictyobacteraceae fam. nov. within the order Ktedonobacterales isolated from Tengu-no-mugimeshi.</title>
        <authorList>
            <person name="Wang C.M."/>
            <person name="Zheng Y."/>
            <person name="Sakai Y."/>
            <person name="Toyoda A."/>
            <person name="Minakuchi Y."/>
            <person name="Abe K."/>
            <person name="Yokota A."/>
            <person name="Yabe S."/>
        </authorList>
    </citation>
    <scope>NUCLEOTIDE SEQUENCE [LARGE SCALE GENOMIC DNA]</scope>
    <source>
        <strain evidence="2">Uno3</strain>
    </source>
</reference>
<dbReference type="PANTHER" id="PTHR31299:SF0">
    <property type="entry name" value="ESTERASE, PUTATIVE (AFU_ORTHOLOGUE AFUA_1G05850)-RELATED"/>
    <property type="match status" value="1"/>
</dbReference>